<dbReference type="PANTHER" id="PTHR11228">
    <property type="entry name" value="RADICAL SAM DOMAIN PROTEIN"/>
    <property type="match status" value="1"/>
</dbReference>
<evidence type="ECO:0000256" key="1">
    <source>
        <dbReference type="ARBA" id="ARBA00001966"/>
    </source>
</evidence>
<dbReference type="EMBL" id="ADGH01000018">
    <property type="protein sequence ID" value="EHG23502.1"/>
    <property type="molecule type" value="Genomic_DNA"/>
</dbReference>
<keyword evidence="9" id="KW-1185">Reference proteome</keyword>
<dbReference type="InterPro" id="IPR023885">
    <property type="entry name" value="4Fe4S-binding_SPASM_dom"/>
</dbReference>
<keyword evidence="4" id="KW-0479">Metal-binding</keyword>
<dbReference type="InterPro" id="IPR007197">
    <property type="entry name" value="rSAM"/>
</dbReference>
<dbReference type="InterPro" id="IPR050377">
    <property type="entry name" value="Radical_SAM_PqqE_MftC-like"/>
</dbReference>
<feature type="domain" description="Radical SAM core" evidence="7">
    <location>
        <begin position="24"/>
        <end position="254"/>
    </location>
</feature>
<keyword evidence="2" id="KW-0004">4Fe-4S</keyword>
<dbReference type="CDD" id="cd01335">
    <property type="entry name" value="Radical_SAM"/>
    <property type="match status" value="1"/>
</dbReference>
<dbReference type="SFLD" id="SFLDG01067">
    <property type="entry name" value="SPASM/twitch_domain_containing"/>
    <property type="match status" value="1"/>
</dbReference>
<evidence type="ECO:0000313" key="9">
    <source>
        <dbReference type="Proteomes" id="UP000003175"/>
    </source>
</evidence>
<dbReference type="Pfam" id="PF13186">
    <property type="entry name" value="SPASM"/>
    <property type="match status" value="1"/>
</dbReference>
<reference evidence="8 9" key="1">
    <citation type="submission" date="2011-08" db="EMBL/GenBank/DDBJ databases">
        <title>The Genome Sequence of Selenomonas noxia F0398.</title>
        <authorList>
            <consortium name="The Broad Institute Genome Sequencing Platform"/>
            <person name="Earl A."/>
            <person name="Ward D."/>
            <person name="Feldgarden M."/>
            <person name="Gevers D."/>
            <person name="Izard J."/>
            <person name="Ganesan A."/>
            <person name="Blanton J.M."/>
            <person name="Baranova O.V."/>
            <person name="Tanner A.C."/>
            <person name="Dewhirst F.E."/>
            <person name="Young S.K."/>
            <person name="Zeng Q."/>
            <person name="Gargeya S."/>
            <person name="Fitzgerald M."/>
            <person name="Haas B."/>
            <person name="Abouelleil A."/>
            <person name="Alvarado L."/>
            <person name="Arachchi H.M."/>
            <person name="Berlin A."/>
            <person name="Brown A."/>
            <person name="Chapman S.B."/>
            <person name="Chen Z."/>
            <person name="Dunbar C."/>
            <person name="Freedman E."/>
            <person name="Gearin G."/>
            <person name="Gellesch M."/>
            <person name="Goldberg J."/>
            <person name="Griggs A."/>
            <person name="Gujja S."/>
            <person name="Heiman D."/>
            <person name="Howarth C."/>
            <person name="Larson L."/>
            <person name="Lui A."/>
            <person name="MacDonald P.J.P."/>
            <person name="Montmayeur A."/>
            <person name="Murphy C."/>
            <person name="Neiman D."/>
            <person name="Pearson M."/>
            <person name="Priest M."/>
            <person name="Roberts A."/>
            <person name="Saif S."/>
            <person name="Shea T."/>
            <person name="Shenoy N."/>
            <person name="Sisk P."/>
            <person name="Stolte C."/>
            <person name="Sykes S."/>
            <person name="Wortman J."/>
            <person name="Nusbaum C."/>
            <person name="Birren B."/>
        </authorList>
    </citation>
    <scope>NUCLEOTIDE SEQUENCE [LARGE SCALE GENOMIC DNA]</scope>
    <source>
        <strain evidence="8 9">F0398</strain>
    </source>
</reference>
<comment type="cofactor">
    <cofactor evidence="1">
        <name>[4Fe-4S] cluster</name>
        <dbReference type="ChEBI" id="CHEBI:49883"/>
    </cofactor>
</comment>
<evidence type="ECO:0000313" key="8">
    <source>
        <dbReference type="EMBL" id="EHG23502.1"/>
    </source>
</evidence>
<evidence type="ECO:0000256" key="5">
    <source>
        <dbReference type="ARBA" id="ARBA00023004"/>
    </source>
</evidence>
<accession>A0ABN0DN25</accession>
<keyword evidence="5" id="KW-0408">Iron</keyword>
<keyword evidence="6" id="KW-0411">Iron-sulfur</keyword>
<evidence type="ECO:0000256" key="3">
    <source>
        <dbReference type="ARBA" id="ARBA00022691"/>
    </source>
</evidence>
<name>A0ABN0DN25_9FIRM</name>
<organism evidence="8 9">
    <name type="scientific">Selenomonas noxia F0398</name>
    <dbReference type="NCBI Taxonomy" id="702437"/>
    <lineage>
        <taxon>Bacteria</taxon>
        <taxon>Bacillati</taxon>
        <taxon>Bacillota</taxon>
        <taxon>Negativicutes</taxon>
        <taxon>Selenomonadales</taxon>
        <taxon>Selenomonadaceae</taxon>
        <taxon>Selenomonas</taxon>
    </lineage>
</organism>
<gene>
    <name evidence="8" type="ORF">HMPREF9432_01778</name>
</gene>
<dbReference type="PROSITE" id="PS51918">
    <property type="entry name" value="RADICAL_SAM"/>
    <property type="match status" value="1"/>
</dbReference>
<protein>
    <recommendedName>
        <fullName evidence="7">Radical SAM core domain-containing protein</fullName>
    </recommendedName>
</protein>
<dbReference type="SFLD" id="SFLDG01387">
    <property type="entry name" value="BtrN-like_SPASM_domain_contain"/>
    <property type="match status" value="1"/>
</dbReference>
<dbReference type="Pfam" id="PF04055">
    <property type="entry name" value="Radical_SAM"/>
    <property type="match status" value="1"/>
</dbReference>
<evidence type="ECO:0000256" key="2">
    <source>
        <dbReference type="ARBA" id="ARBA00022485"/>
    </source>
</evidence>
<evidence type="ECO:0000256" key="6">
    <source>
        <dbReference type="ARBA" id="ARBA00023014"/>
    </source>
</evidence>
<evidence type="ECO:0000256" key="4">
    <source>
        <dbReference type="ARBA" id="ARBA00022723"/>
    </source>
</evidence>
<dbReference type="PANTHER" id="PTHR11228:SF7">
    <property type="entry name" value="PQQA PEPTIDE CYCLASE"/>
    <property type="match status" value="1"/>
</dbReference>
<keyword evidence="3" id="KW-0949">S-adenosyl-L-methionine</keyword>
<evidence type="ECO:0000259" key="7">
    <source>
        <dbReference type="PROSITE" id="PS51918"/>
    </source>
</evidence>
<proteinExistence type="predicted"/>
<dbReference type="Proteomes" id="UP000003175">
    <property type="component" value="Unassembled WGS sequence"/>
</dbReference>
<dbReference type="Gene3D" id="3.20.20.70">
    <property type="entry name" value="Aldolase class I"/>
    <property type="match status" value="1"/>
</dbReference>
<comment type="caution">
    <text evidence="8">The sequence shown here is derived from an EMBL/GenBank/DDBJ whole genome shotgun (WGS) entry which is preliminary data.</text>
</comment>
<dbReference type="InterPro" id="IPR013785">
    <property type="entry name" value="Aldolase_TIM"/>
</dbReference>
<dbReference type="InterPro" id="IPR034391">
    <property type="entry name" value="AdoMet-like_SPASM_containing"/>
</dbReference>
<dbReference type="InterPro" id="IPR058240">
    <property type="entry name" value="rSAM_sf"/>
</dbReference>
<dbReference type="RefSeq" id="WP_006696970.1">
    <property type="nucleotide sequence ID" value="NZ_JH376861.1"/>
</dbReference>
<dbReference type="SUPFAM" id="SSF102114">
    <property type="entry name" value="Radical SAM enzymes"/>
    <property type="match status" value="1"/>
</dbReference>
<sequence>MRAQRIDGQTPGGKRTRLADVLPLDTPFSVQIFPVYGCNLACAYCIHSVPAEQRGFVAGKVMLDYGLYETCIDGLAEFPRPLKMLRFAGTGEPLLHPRIADMVAYAAERGVADTIDIVTNGLALTEELSRALIAANLGRIRISIQGLDDEAYAHTRRRGVFHELVEKIRFFYEHRGRTKIYVKIIDCALKEGEEELFLETFGDISDFIAVEHLIPAVPQIDYDVLGGAAEVTQNGAAVGSAVVCPQPFYMMQLNPDGMIVPCCSMETPYILGDLAKESMRAIWQGRKTEAFRRAQLAFQKEKYPVCAKCRQYQYAMFEEDILDGDAAILMERGVIR</sequence>
<dbReference type="SFLD" id="SFLDS00029">
    <property type="entry name" value="Radical_SAM"/>
    <property type="match status" value="1"/>
</dbReference>